<feature type="region of interest" description="Disordered" evidence="1">
    <location>
        <begin position="80"/>
        <end position="111"/>
    </location>
</feature>
<keyword evidence="3" id="KW-1185">Reference proteome</keyword>
<name>A0A5C6DKB6_9BACT</name>
<reference evidence="2 3" key="1">
    <citation type="submission" date="2019-02" db="EMBL/GenBank/DDBJ databases">
        <title>Deep-cultivation of Planctomycetes and their phenomic and genomic characterization uncovers novel biology.</title>
        <authorList>
            <person name="Wiegand S."/>
            <person name="Jogler M."/>
            <person name="Boedeker C."/>
            <person name="Pinto D."/>
            <person name="Vollmers J."/>
            <person name="Rivas-Marin E."/>
            <person name="Kohn T."/>
            <person name="Peeters S.H."/>
            <person name="Heuer A."/>
            <person name="Rast P."/>
            <person name="Oberbeckmann S."/>
            <person name="Bunk B."/>
            <person name="Jeske O."/>
            <person name="Meyerdierks A."/>
            <person name="Storesund J.E."/>
            <person name="Kallscheuer N."/>
            <person name="Luecker S."/>
            <person name="Lage O.M."/>
            <person name="Pohl T."/>
            <person name="Merkel B.J."/>
            <person name="Hornburger P."/>
            <person name="Mueller R.-W."/>
            <person name="Bruemmer F."/>
            <person name="Labrenz M."/>
            <person name="Spormann A.M."/>
            <person name="Op Den Camp H."/>
            <person name="Overmann J."/>
            <person name="Amann R."/>
            <person name="Jetten M.S.M."/>
            <person name="Mascher T."/>
            <person name="Medema M.H."/>
            <person name="Devos D.P."/>
            <person name="Kaster A.-K."/>
            <person name="Ovreas L."/>
            <person name="Rohde M."/>
            <person name="Galperin M.Y."/>
            <person name="Jogler C."/>
        </authorList>
    </citation>
    <scope>NUCLEOTIDE SEQUENCE [LARGE SCALE GENOMIC DNA]</scope>
    <source>
        <strain evidence="2 3">Poly41</strain>
    </source>
</reference>
<organism evidence="2 3">
    <name type="scientific">Novipirellula artificiosorum</name>
    <dbReference type="NCBI Taxonomy" id="2528016"/>
    <lineage>
        <taxon>Bacteria</taxon>
        <taxon>Pseudomonadati</taxon>
        <taxon>Planctomycetota</taxon>
        <taxon>Planctomycetia</taxon>
        <taxon>Pirellulales</taxon>
        <taxon>Pirellulaceae</taxon>
        <taxon>Novipirellula</taxon>
    </lineage>
</organism>
<feature type="compositionally biased region" description="Acidic residues" evidence="1">
    <location>
        <begin position="100"/>
        <end position="111"/>
    </location>
</feature>
<feature type="region of interest" description="Disordered" evidence="1">
    <location>
        <begin position="1"/>
        <end position="23"/>
    </location>
</feature>
<evidence type="ECO:0000313" key="2">
    <source>
        <dbReference type="EMBL" id="TWU36071.1"/>
    </source>
</evidence>
<dbReference type="AlphaFoldDB" id="A0A5C6DKB6"/>
<comment type="caution">
    <text evidence="2">The sequence shown here is derived from an EMBL/GenBank/DDBJ whole genome shotgun (WGS) entry which is preliminary data.</text>
</comment>
<feature type="compositionally biased region" description="Polar residues" evidence="1">
    <location>
        <begin position="1"/>
        <end position="15"/>
    </location>
</feature>
<sequence>MAASKLSAQPLNSGNAKARTSENAKGLAEWGGFFIARNTNEWDKQNTDVGNQSTIPILNCRSPIPKSLVNSKGSKKRIFERGHTTGATETTPSLRRLEEGGLEEGGLEEGGLEEGGLAFAEQLADRLIVMNPLDRFGQQWRDAQLD</sequence>
<evidence type="ECO:0000313" key="3">
    <source>
        <dbReference type="Proteomes" id="UP000319143"/>
    </source>
</evidence>
<accession>A0A5C6DKB6</accession>
<dbReference type="EMBL" id="SJPV01000006">
    <property type="protein sequence ID" value="TWU36071.1"/>
    <property type="molecule type" value="Genomic_DNA"/>
</dbReference>
<gene>
    <name evidence="2" type="ORF">Poly41_38240</name>
</gene>
<dbReference type="Proteomes" id="UP000319143">
    <property type="component" value="Unassembled WGS sequence"/>
</dbReference>
<protein>
    <submittedName>
        <fullName evidence="2">Uncharacterized protein</fullName>
    </submittedName>
</protein>
<proteinExistence type="predicted"/>
<evidence type="ECO:0000256" key="1">
    <source>
        <dbReference type="SAM" id="MobiDB-lite"/>
    </source>
</evidence>